<dbReference type="MEROPS" id="A01.057"/>
<proteinExistence type="inferred from homology"/>
<gene>
    <name evidence="6" type="ORF">Pmar_PMAR010736</name>
</gene>
<dbReference type="SUPFAM" id="SSF50630">
    <property type="entry name" value="Acid proteases"/>
    <property type="match status" value="1"/>
</dbReference>
<dbReference type="PROSITE" id="PS51767">
    <property type="entry name" value="PEPTIDASE_A1"/>
    <property type="match status" value="1"/>
</dbReference>
<dbReference type="EMBL" id="GG678006">
    <property type="protein sequence ID" value="EER09793.1"/>
    <property type="molecule type" value="Genomic_DNA"/>
</dbReference>
<dbReference type="InterPro" id="IPR001461">
    <property type="entry name" value="Aspartic_peptidase_A1"/>
</dbReference>
<keyword evidence="2" id="KW-0645">Protease</keyword>
<dbReference type="CDD" id="cd05471">
    <property type="entry name" value="pepsin_like"/>
    <property type="match status" value="1"/>
</dbReference>
<dbReference type="GeneID" id="9052729"/>
<dbReference type="OrthoDB" id="660550at2759"/>
<protein>
    <submittedName>
        <fullName evidence="6">Napsin-A, putative</fullName>
    </submittedName>
</protein>
<evidence type="ECO:0000313" key="6">
    <source>
        <dbReference type="EMBL" id="EER09793.1"/>
    </source>
</evidence>
<keyword evidence="3" id="KW-0064">Aspartyl protease</keyword>
<feature type="domain" description="Peptidase A1" evidence="5">
    <location>
        <begin position="1"/>
        <end position="212"/>
    </location>
</feature>
<accession>C5L0H0</accession>
<dbReference type="InterPro" id="IPR033121">
    <property type="entry name" value="PEPTIDASE_A1"/>
</dbReference>
<comment type="similarity">
    <text evidence="1">Belongs to the peptidase A1 family.</text>
</comment>
<dbReference type="Gene3D" id="2.40.70.10">
    <property type="entry name" value="Acid Proteases"/>
    <property type="match status" value="1"/>
</dbReference>
<dbReference type="AlphaFoldDB" id="C5L0H0"/>
<evidence type="ECO:0000259" key="5">
    <source>
        <dbReference type="PROSITE" id="PS51767"/>
    </source>
</evidence>
<sequence length="229" mass="25564">MSAGRNPTLIEQLFDTGRLKSPSFSLYLDPKWRSDKGFVGELTFGGMDSIRYIKPMEYALAAGEDRWKVQLDTITVGDSRLKVFGDVAFVDTGTNYLFVPAKHWEALTSAIWQGPDVKLTYFPKLDALFVSCRERSKLPDIALGIRGLKKTVYLSLSQEAYVAADLNGKCYLQFYRSPTEYWIFPDFVLVGNFLHFLPSGLSGHPSPVIGIAKLRSLPEPRLKGGALSV</sequence>
<dbReference type="InParanoid" id="C5L0H0"/>
<dbReference type="Pfam" id="PF00026">
    <property type="entry name" value="Asp"/>
    <property type="match status" value="1"/>
</dbReference>
<evidence type="ECO:0000256" key="2">
    <source>
        <dbReference type="ARBA" id="ARBA00022670"/>
    </source>
</evidence>
<dbReference type="Proteomes" id="UP000007800">
    <property type="component" value="Unassembled WGS sequence"/>
</dbReference>
<reference evidence="6 7" key="1">
    <citation type="submission" date="2008-07" db="EMBL/GenBank/DDBJ databases">
        <authorList>
            <person name="El-Sayed N."/>
            <person name="Caler E."/>
            <person name="Inman J."/>
            <person name="Amedeo P."/>
            <person name="Hass B."/>
            <person name="Wortman J."/>
        </authorList>
    </citation>
    <scope>NUCLEOTIDE SEQUENCE [LARGE SCALE GENOMIC DNA]</scope>
    <source>
        <strain evidence="7">ATCC 50983 / TXsc</strain>
    </source>
</reference>
<dbReference type="InterPro" id="IPR021109">
    <property type="entry name" value="Peptidase_aspartic_dom_sf"/>
</dbReference>
<evidence type="ECO:0000313" key="7">
    <source>
        <dbReference type="Proteomes" id="UP000007800"/>
    </source>
</evidence>
<keyword evidence="4" id="KW-0378">Hydrolase</keyword>
<dbReference type="GO" id="GO:0004190">
    <property type="term" value="F:aspartic-type endopeptidase activity"/>
    <property type="evidence" value="ECO:0007669"/>
    <property type="project" value="UniProtKB-KW"/>
</dbReference>
<dbReference type="GO" id="GO:0006508">
    <property type="term" value="P:proteolysis"/>
    <property type="evidence" value="ECO:0007669"/>
    <property type="project" value="UniProtKB-KW"/>
</dbReference>
<organism evidence="7">
    <name type="scientific">Perkinsus marinus (strain ATCC 50983 / TXsc)</name>
    <dbReference type="NCBI Taxonomy" id="423536"/>
    <lineage>
        <taxon>Eukaryota</taxon>
        <taxon>Sar</taxon>
        <taxon>Alveolata</taxon>
        <taxon>Perkinsozoa</taxon>
        <taxon>Perkinsea</taxon>
        <taxon>Perkinsida</taxon>
        <taxon>Perkinsidae</taxon>
        <taxon>Perkinsus</taxon>
    </lineage>
</organism>
<evidence type="ECO:0000256" key="3">
    <source>
        <dbReference type="ARBA" id="ARBA00022750"/>
    </source>
</evidence>
<dbReference type="PANTHER" id="PTHR47966:SF51">
    <property type="entry name" value="BETA-SITE APP-CLEAVING ENZYME, ISOFORM A-RELATED"/>
    <property type="match status" value="1"/>
</dbReference>
<dbReference type="PANTHER" id="PTHR47966">
    <property type="entry name" value="BETA-SITE APP-CLEAVING ENZYME, ISOFORM A-RELATED"/>
    <property type="match status" value="1"/>
</dbReference>
<dbReference type="OMA" id="PTEYWIF"/>
<dbReference type="RefSeq" id="XP_002777998.1">
    <property type="nucleotide sequence ID" value="XM_002777952.1"/>
</dbReference>
<dbReference type="InterPro" id="IPR034164">
    <property type="entry name" value="Pepsin-like_dom"/>
</dbReference>
<evidence type="ECO:0000256" key="1">
    <source>
        <dbReference type="ARBA" id="ARBA00007447"/>
    </source>
</evidence>
<name>C5L0H0_PERM5</name>
<keyword evidence="7" id="KW-1185">Reference proteome</keyword>
<evidence type="ECO:0000256" key="4">
    <source>
        <dbReference type="ARBA" id="ARBA00022801"/>
    </source>
</evidence>